<evidence type="ECO:0000256" key="8">
    <source>
        <dbReference type="ARBA" id="ARBA00064185"/>
    </source>
</evidence>
<evidence type="ECO:0000256" key="5">
    <source>
        <dbReference type="ARBA" id="ARBA00032234"/>
    </source>
</evidence>
<proteinExistence type="predicted"/>
<evidence type="ECO:0000256" key="6">
    <source>
        <dbReference type="ARBA" id="ARBA00032298"/>
    </source>
</evidence>
<dbReference type="PANTHER" id="PTHR31531">
    <property type="entry name" value="E3 UBIQUITIN-PROTEIN LIGASE E3D FAMILY MEMBER"/>
    <property type="match status" value="1"/>
</dbReference>
<evidence type="ECO:0000256" key="3">
    <source>
        <dbReference type="ARBA" id="ARBA00013646"/>
    </source>
</evidence>
<organism evidence="9 10">
    <name type="scientific">Otus sunia</name>
    <name type="common">Oriental scops-owl</name>
    <dbReference type="NCBI Taxonomy" id="257818"/>
    <lineage>
        <taxon>Eukaryota</taxon>
        <taxon>Metazoa</taxon>
        <taxon>Chordata</taxon>
        <taxon>Craniata</taxon>
        <taxon>Vertebrata</taxon>
        <taxon>Euteleostomi</taxon>
        <taxon>Archelosauria</taxon>
        <taxon>Archosauria</taxon>
        <taxon>Dinosauria</taxon>
        <taxon>Saurischia</taxon>
        <taxon>Theropoda</taxon>
        <taxon>Coelurosauria</taxon>
        <taxon>Aves</taxon>
        <taxon>Neognathae</taxon>
        <taxon>Neoaves</taxon>
        <taxon>Telluraves</taxon>
        <taxon>Strigiformes</taxon>
        <taxon>Strigidae</taxon>
        <taxon>Otus</taxon>
    </lineage>
</organism>
<evidence type="ECO:0000313" key="9">
    <source>
        <dbReference type="Ensembl" id="ENSOSUP00000024033.1"/>
    </source>
</evidence>
<dbReference type="Proteomes" id="UP000694552">
    <property type="component" value="Unplaced"/>
</dbReference>
<name>A0A8C8EFS2_9STRI</name>
<dbReference type="AlphaFoldDB" id="A0A8C8EFS2"/>
<comment type="function">
    <text evidence="7">E3 ubiquitin-protein ligase which accepts ubiquitin from specific E2 ubiquitin-conjugating enzymes, and transfers it to substrates, generally promoting their degradation by the proteasome. Independently of its E3 ubiquitin-protein ligase activity, acts as an inhibitor of CPSF3 endonuclease activity by blocking CPSF3 active site.</text>
</comment>
<dbReference type="GO" id="GO:0006513">
    <property type="term" value="P:protein monoubiquitination"/>
    <property type="evidence" value="ECO:0007669"/>
    <property type="project" value="TreeGrafter"/>
</dbReference>
<reference evidence="9" key="1">
    <citation type="submission" date="2025-08" db="UniProtKB">
        <authorList>
            <consortium name="Ensembl"/>
        </authorList>
    </citation>
    <scope>IDENTIFICATION</scope>
</reference>
<dbReference type="PANTHER" id="PTHR31531:SF2">
    <property type="entry name" value="E3 UBIQUITIN-PROTEIN LIGASE E3D"/>
    <property type="match status" value="1"/>
</dbReference>
<comment type="subunit">
    <text evidence="8">Interacts with UBE2C/UbcH10 (E2 ubiquitin-conjugating enzyme). In vitro, interacts with cyclin-B.</text>
</comment>
<dbReference type="GO" id="GO:0000151">
    <property type="term" value="C:ubiquitin ligase complex"/>
    <property type="evidence" value="ECO:0007669"/>
    <property type="project" value="TreeGrafter"/>
</dbReference>
<dbReference type="GO" id="GO:0005829">
    <property type="term" value="C:cytosol"/>
    <property type="evidence" value="ECO:0007669"/>
    <property type="project" value="TreeGrafter"/>
</dbReference>
<evidence type="ECO:0000256" key="7">
    <source>
        <dbReference type="ARBA" id="ARBA00053831"/>
    </source>
</evidence>
<evidence type="ECO:0000256" key="4">
    <source>
        <dbReference type="ARBA" id="ARBA00029737"/>
    </source>
</evidence>
<sequence>PARPGMCGAPRPVDVSVAADRLEARSGGSCEAAALPAGVRLAPSSCRGLRRLPGEGLHLRLRLRRPPPPYLGFALSENLKPQKNYVFYCQSCGDIIVKDREFLRVLPLPSENWSALVEEWCCHPNPFARSTLHPRHDDCFLGDTFFLLNSRNESHVSESPMCCSESGHHASQSDTVKYYITEVIIRPSEESFSPTPRSQFVQGMVAQCLVELSSAKSTFRFIVKGDNGKIYILIWLLNSDTLLVESLGSSSSHSVFTLFGDIFMPSSGPVGTWNAVKVLYQPCIKSKNKDLADAWENDIGVHPLKFPSETCLELLLILGLSTTSLPPSLRCMNSFQVRKNIHFLQMKYRDVSIHDDMTYQLNLFIMLLSSLVVT</sequence>
<dbReference type="Ensembl" id="ENSOSUT00000024755.1">
    <property type="protein sequence ID" value="ENSOSUP00000024033.1"/>
    <property type="gene ID" value="ENSOSUG00000016359.1"/>
</dbReference>
<keyword evidence="10" id="KW-1185">Reference proteome</keyword>
<dbReference type="GO" id="GO:0061630">
    <property type="term" value="F:ubiquitin protein ligase activity"/>
    <property type="evidence" value="ECO:0007669"/>
    <property type="project" value="UniProtKB-EC"/>
</dbReference>
<evidence type="ECO:0000313" key="10">
    <source>
        <dbReference type="Proteomes" id="UP000694552"/>
    </source>
</evidence>
<dbReference type="GO" id="GO:0030332">
    <property type="term" value="F:cyclin binding"/>
    <property type="evidence" value="ECO:0007669"/>
    <property type="project" value="TreeGrafter"/>
</dbReference>
<dbReference type="InterPro" id="IPR019193">
    <property type="entry name" value="UBQ-conj_enz_E2-bd_prot"/>
</dbReference>
<dbReference type="GO" id="GO:0031624">
    <property type="term" value="F:ubiquitin conjugating enzyme binding"/>
    <property type="evidence" value="ECO:0007669"/>
    <property type="project" value="TreeGrafter"/>
</dbReference>
<dbReference type="Pfam" id="PF09814">
    <property type="entry name" value="HECT_2"/>
    <property type="match status" value="1"/>
</dbReference>
<comment type="catalytic activity">
    <reaction evidence="1">
        <text>S-ubiquitinyl-[E2 ubiquitin-conjugating enzyme]-L-cysteine + [acceptor protein]-L-lysine = [E2 ubiquitin-conjugating enzyme]-L-cysteine + N(6)-ubiquitinyl-[acceptor protein]-L-lysine.</text>
        <dbReference type="EC" id="2.3.2.26"/>
    </reaction>
</comment>
<evidence type="ECO:0000256" key="1">
    <source>
        <dbReference type="ARBA" id="ARBA00000885"/>
    </source>
</evidence>
<dbReference type="EC" id="2.3.2.26" evidence="2"/>
<reference evidence="9" key="2">
    <citation type="submission" date="2025-09" db="UniProtKB">
        <authorList>
            <consortium name="Ensembl"/>
        </authorList>
    </citation>
    <scope>IDENTIFICATION</scope>
</reference>
<dbReference type="GO" id="GO:0043161">
    <property type="term" value="P:proteasome-mediated ubiquitin-dependent protein catabolic process"/>
    <property type="evidence" value="ECO:0007669"/>
    <property type="project" value="TreeGrafter"/>
</dbReference>
<evidence type="ECO:0000256" key="2">
    <source>
        <dbReference type="ARBA" id="ARBA00012485"/>
    </source>
</evidence>
<dbReference type="GO" id="GO:0051865">
    <property type="term" value="P:protein autoubiquitination"/>
    <property type="evidence" value="ECO:0007669"/>
    <property type="project" value="TreeGrafter"/>
</dbReference>
<dbReference type="GO" id="GO:0000209">
    <property type="term" value="P:protein polyubiquitination"/>
    <property type="evidence" value="ECO:0007669"/>
    <property type="project" value="TreeGrafter"/>
</dbReference>
<accession>A0A8C8EFS2</accession>
<dbReference type="GO" id="GO:0005634">
    <property type="term" value="C:nucleus"/>
    <property type="evidence" value="ECO:0007669"/>
    <property type="project" value="TreeGrafter"/>
</dbReference>
<protein>
    <recommendedName>
        <fullName evidence="3">E3 ubiquitin-protein ligase E3D</fullName>
        <ecNumber evidence="2">2.3.2.26</ecNumber>
    </recommendedName>
    <alternativeName>
        <fullName evidence="6">HECT-type E3 ubiquitin transferase E3D</fullName>
    </alternativeName>
    <alternativeName>
        <fullName evidence="5">UbcH10-binding protein with a HECT-like domain</fullName>
    </alternativeName>
    <alternativeName>
        <fullName evidence="4">Ubiquitin-conjugating enzyme E2C-binding protein</fullName>
    </alternativeName>
</protein>